<gene>
    <name evidence="1" type="ORF">GCM10009802_03060</name>
</gene>
<accession>A0ABP5IWH7</accession>
<keyword evidence="2" id="KW-1185">Reference proteome</keyword>
<organism evidence="1 2">
    <name type="scientific">Streptomyces synnematoformans</name>
    <dbReference type="NCBI Taxonomy" id="415721"/>
    <lineage>
        <taxon>Bacteria</taxon>
        <taxon>Bacillati</taxon>
        <taxon>Actinomycetota</taxon>
        <taxon>Actinomycetes</taxon>
        <taxon>Kitasatosporales</taxon>
        <taxon>Streptomycetaceae</taxon>
        <taxon>Streptomyces</taxon>
    </lineage>
</organism>
<evidence type="ECO:0000313" key="1">
    <source>
        <dbReference type="EMBL" id="GAA2107745.1"/>
    </source>
</evidence>
<evidence type="ECO:0000313" key="2">
    <source>
        <dbReference type="Proteomes" id="UP001500443"/>
    </source>
</evidence>
<proteinExistence type="predicted"/>
<dbReference type="Proteomes" id="UP001500443">
    <property type="component" value="Unassembled WGS sequence"/>
</dbReference>
<sequence length="141" mass="15678">MPQYFHGGVPGLAPGDLITPHEPNYVDGCPVCEAKARGEQPHVPGLGNVDPLTARPDRIYITTDREYARYYASKYPRGDLYTVDPEGDPEPSGEDHFPAWTVSAARVRGVYDRYVQLTPARRRALLRRWTAADIAASCTHP</sequence>
<protein>
    <submittedName>
        <fullName evidence="1">Uncharacterized protein</fullName>
    </submittedName>
</protein>
<reference evidence="2" key="1">
    <citation type="journal article" date="2019" name="Int. J. Syst. Evol. Microbiol.">
        <title>The Global Catalogue of Microorganisms (GCM) 10K type strain sequencing project: providing services to taxonomists for standard genome sequencing and annotation.</title>
        <authorList>
            <consortium name="The Broad Institute Genomics Platform"/>
            <consortium name="The Broad Institute Genome Sequencing Center for Infectious Disease"/>
            <person name="Wu L."/>
            <person name="Ma J."/>
        </authorList>
    </citation>
    <scope>NUCLEOTIDE SEQUENCE [LARGE SCALE GENOMIC DNA]</scope>
    <source>
        <strain evidence="2">JCM 15481</strain>
    </source>
</reference>
<dbReference type="EMBL" id="BAAAPF010000003">
    <property type="protein sequence ID" value="GAA2107745.1"/>
    <property type="molecule type" value="Genomic_DNA"/>
</dbReference>
<name>A0ABP5IWH7_9ACTN</name>
<comment type="caution">
    <text evidence="1">The sequence shown here is derived from an EMBL/GenBank/DDBJ whole genome shotgun (WGS) entry which is preliminary data.</text>
</comment>
<dbReference type="RefSeq" id="WP_344287020.1">
    <property type="nucleotide sequence ID" value="NZ_BAAAPF010000003.1"/>
</dbReference>